<accession>W7X7H0</accession>
<organism evidence="2 3">
    <name type="scientific">Tetrahymena thermophila (strain SB210)</name>
    <dbReference type="NCBI Taxonomy" id="312017"/>
    <lineage>
        <taxon>Eukaryota</taxon>
        <taxon>Sar</taxon>
        <taxon>Alveolata</taxon>
        <taxon>Ciliophora</taxon>
        <taxon>Intramacronucleata</taxon>
        <taxon>Oligohymenophorea</taxon>
        <taxon>Hymenostomatida</taxon>
        <taxon>Tetrahymenina</taxon>
        <taxon>Tetrahymenidae</taxon>
        <taxon>Tetrahymena</taxon>
    </lineage>
</organism>
<sequence length="199" mass="22442">MEFASQVAHQVVHMTQIVIYAVTKIAQSVIHLSVLNALNQICIKIHKISNNVFQVKTLIAQQLISKMANVLLAKMAISQIKINNYALTLFCSAKLMILKIIKNVLYATMDIIQQIIILAVVYKIALFAILIIFLSAHNVKVNTFLIKITIVYLTAQCSIVRVVYKIINNNVQLAYLHTKLIQKLICVYLIAQLIIVKNV</sequence>
<keyword evidence="1" id="KW-0472">Membrane</keyword>
<gene>
    <name evidence="2" type="ORF">TTHERM_000895866</name>
</gene>
<dbReference type="AlphaFoldDB" id="W7X7H0"/>
<dbReference type="EMBL" id="GG662758">
    <property type="protein sequence ID" value="EWS75315.1"/>
    <property type="molecule type" value="Genomic_DNA"/>
</dbReference>
<feature type="transmembrane region" description="Helical" evidence="1">
    <location>
        <begin position="84"/>
        <end position="105"/>
    </location>
</feature>
<dbReference type="KEGG" id="tet:TTHERM_000895866"/>
<dbReference type="InParanoid" id="W7X7H0"/>
<name>W7X7H0_TETTS</name>
<evidence type="ECO:0000313" key="3">
    <source>
        <dbReference type="Proteomes" id="UP000009168"/>
    </source>
</evidence>
<feature type="transmembrane region" description="Helical" evidence="1">
    <location>
        <begin position="144"/>
        <end position="164"/>
    </location>
</feature>
<feature type="transmembrane region" description="Helical" evidence="1">
    <location>
        <begin position="176"/>
        <end position="196"/>
    </location>
</feature>
<keyword evidence="1 2" id="KW-0812">Transmembrane</keyword>
<keyword evidence="3" id="KW-1185">Reference proteome</keyword>
<protein>
    <submittedName>
        <fullName evidence="2">Transmembrane protein, putative</fullName>
    </submittedName>
</protein>
<evidence type="ECO:0000256" key="1">
    <source>
        <dbReference type="SAM" id="Phobius"/>
    </source>
</evidence>
<reference evidence="3" key="1">
    <citation type="journal article" date="2006" name="PLoS Biol.">
        <title>Macronuclear genome sequence of the ciliate Tetrahymena thermophila, a model eukaryote.</title>
        <authorList>
            <person name="Eisen J.A."/>
            <person name="Coyne R.S."/>
            <person name="Wu M."/>
            <person name="Wu D."/>
            <person name="Thiagarajan M."/>
            <person name="Wortman J.R."/>
            <person name="Badger J.H."/>
            <person name="Ren Q."/>
            <person name="Amedeo P."/>
            <person name="Jones K.M."/>
            <person name="Tallon L.J."/>
            <person name="Delcher A.L."/>
            <person name="Salzberg S.L."/>
            <person name="Silva J.C."/>
            <person name="Haas B.J."/>
            <person name="Majoros W.H."/>
            <person name="Farzad M."/>
            <person name="Carlton J.M."/>
            <person name="Smith R.K. Jr."/>
            <person name="Garg J."/>
            <person name="Pearlman R.E."/>
            <person name="Karrer K.M."/>
            <person name="Sun L."/>
            <person name="Manning G."/>
            <person name="Elde N.C."/>
            <person name="Turkewitz A.P."/>
            <person name="Asai D.J."/>
            <person name="Wilkes D.E."/>
            <person name="Wang Y."/>
            <person name="Cai H."/>
            <person name="Collins K."/>
            <person name="Stewart B.A."/>
            <person name="Lee S.R."/>
            <person name="Wilamowska K."/>
            <person name="Weinberg Z."/>
            <person name="Ruzzo W.L."/>
            <person name="Wloga D."/>
            <person name="Gaertig J."/>
            <person name="Frankel J."/>
            <person name="Tsao C.-C."/>
            <person name="Gorovsky M.A."/>
            <person name="Keeling P.J."/>
            <person name="Waller R.F."/>
            <person name="Patron N.J."/>
            <person name="Cherry J.M."/>
            <person name="Stover N.A."/>
            <person name="Krieger C.J."/>
            <person name="del Toro C."/>
            <person name="Ryder H.F."/>
            <person name="Williamson S.C."/>
            <person name="Barbeau R.A."/>
            <person name="Hamilton E.P."/>
            <person name="Orias E."/>
        </authorList>
    </citation>
    <scope>NUCLEOTIDE SEQUENCE [LARGE SCALE GENOMIC DNA]</scope>
    <source>
        <strain evidence="3">SB210</strain>
    </source>
</reference>
<dbReference type="GeneID" id="24441030"/>
<dbReference type="Proteomes" id="UP000009168">
    <property type="component" value="Unassembled WGS sequence"/>
</dbReference>
<dbReference type="RefSeq" id="XP_012652147.1">
    <property type="nucleotide sequence ID" value="XM_012796693.1"/>
</dbReference>
<proteinExistence type="predicted"/>
<evidence type="ECO:0000313" key="2">
    <source>
        <dbReference type="EMBL" id="EWS75315.1"/>
    </source>
</evidence>
<keyword evidence="1" id="KW-1133">Transmembrane helix</keyword>
<feature type="transmembrane region" description="Helical" evidence="1">
    <location>
        <begin position="111"/>
        <end position="132"/>
    </location>
</feature>